<dbReference type="STRING" id="745531.A0A0C3SDH6"/>
<feature type="transmembrane region" description="Helical" evidence="2">
    <location>
        <begin position="56"/>
        <end position="75"/>
    </location>
</feature>
<name>A0A0C3SDH6_PHLG1</name>
<evidence type="ECO:0000256" key="2">
    <source>
        <dbReference type="SAM" id="Phobius"/>
    </source>
</evidence>
<feature type="compositionally biased region" description="Basic and acidic residues" evidence="1">
    <location>
        <begin position="115"/>
        <end position="125"/>
    </location>
</feature>
<evidence type="ECO:0000256" key="1">
    <source>
        <dbReference type="SAM" id="MobiDB-lite"/>
    </source>
</evidence>
<proteinExistence type="predicted"/>
<feature type="compositionally biased region" description="Basic and acidic residues" evidence="1">
    <location>
        <begin position="97"/>
        <end position="108"/>
    </location>
</feature>
<dbReference type="HOGENOM" id="CLU_1993445_0_0_1"/>
<keyword evidence="2" id="KW-0472">Membrane</keyword>
<evidence type="ECO:0000313" key="4">
    <source>
        <dbReference type="Proteomes" id="UP000053257"/>
    </source>
</evidence>
<gene>
    <name evidence="3" type="ORF">PHLGIDRAFT_18548</name>
</gene>
<dbReference type="Proteomes" id="UP000053257">
    <property type="component" value="Unassembled WGS sequence"/>
</dbReference>
<evidence type="ECO:0000313" key="3">
    <source>
        <dbReference type="EMBL" id="KIP09680.1"/>
    </source>
</evidence>
<dbReference type="AlphaFoldDB" id="A0A0C3SDH6"/>
<keyword evidence="2" id="KW-0812">Transmembrane</keyword>
<reference evidence="3 4" key="1">
    <citation type="journal article" date="2014" name="PLoS Genet.">
        <title>Analysis of the Phlebiopsis gigantea genome, transcriptome and secretome provides insight into its pioneer colonization strategies of wood.</title>
        <authorList>
            <person name="Hori C."/>
            <person name="Ishida T."/>
            <person name="Igarashi K."/>
            <person name="Samejima M."/>
            <person name="Suzuki H."/>
            <person name="Master E."/>
            <person name="Ferreira P."/>
            <person name="Ruiz-Duenas F.J."/>
            <person name="Held B."/>
            <person name="Canessa P."/>
            <person name="Larrondo L.F."/>
            <person name="Schmoll M."/>
            <person name="Druzhinina I.S."/>
            <person name="Kubicek C.P."/>
            <person name="Gaskell J.A."/>
            <person name="Kersten P."/>
            <person name="St John F."/>
            <person name="Glasner J."/>
            <person name="Sabat G."/>
            <person name="Splinter BonDurant S."/>
            <person name="Syed K."/>
            <person name="Yadav J."/>
            <person name="Mgbeahuruike A.C."/>
            <person name="Kovalchuk A."/>
            <person name="Asiegbu F.O."/>
            <person name="Lackner G."/>
            <person name="Hoffmeister D."/>
            <person name="Rencoret J."/>
            <person name="Gutierrez A."/>
            <person name="Sun H."/>
            <person name="Lindquist E."/>
            <person name="Barry K."/>
            <person name="Riley R."/>
            <person name="Grigoriev I.V."/>
            <person name="Henrissat B."/>
            <person name="Kues U."/>
            <person name="Berka R.M."/>
            <person name="Martinez A.T."/>
            <person name="Covert S.F."/>
            <person name="Blanchette R.A."/>
            <person name="Cullen D."/>
        </authorList>
    </citation>
    <scope>NUCLEOTIDE SEQUENCE [LARGE SCALE GENOMIC DNA]</scope>
    <source>
        <strain evidence="3 4">11061_1 CR5-6</strain>
    </source>
</reference>
<accession>A0A0C3SDH6</accession>
<feature type="region of interest" description="Disordered" evidence="1">
    <location>
        <begin position="90"/>
        <end position="125"/>
    </location>
</feature>
<keyword evidence="2" id="KW-1133">Transmembrane helix</keyword>
<keyword evidence="4" id="KW-1185">Reference proteome</keyword>
<sequence>MCYELDLPSSTINRIVADPSMLNSVSANATVLDELHISPSAAAHILSGYNSGFRTVFIINATLAATATVVSALMIRHLTRDDEAQLRARAEEEEAREVDKQGTVRTDIEMGTWHDQTDDGVEGKA</sequence>
<dbReference type="EMBL" id="KN840463">
    <property type="protein sequence ID" value="KIP09680.1"/>
    <property type="molecule type" value="Genomic_DNA"/>
</dbReference>
<organism evidence="3 4">
    <name type="scientific">Phlebiopsis gigantea (strain 11061_1 CR5-6)</name>
    <name type="common">White-rot fungus</name>
    <name type="synonym">Peniophora gigantea</name>
    <dbReference type="NCBI Taxonomy" id="745531"/>
    <lineage>
        <taxon>Eukaryota</taxon>
        <taxon>Fungi</taxon>
        <taxon>Dikarya</taxon>
        <taxon>Basidiomycota</taxon>
        <taxon>Agaricomycotina</taxon>
        <taxon>Agaricomycetes</taxon>
        <taxon>Polyporales</taxon>
        <taxon>Phanerochaetaceae</taxon>
        <taxon>Phlebiopsis</taxon>
    </lineage>
</organism>
<protein>
    <submittedName>
        <fullName evidence="3">Uncharacterized protein</fullName>
    </submittedName>
</protein>